<reference evidence="1 2" key="1">
    <citation type="submission" date="2018-06" db="EMBL/GenBank/DDBJ databases">
        <title>Natronomonas sp. F16-60 a new haloarchaeon isolated from a solar saltern of Isla Cristina, Huelva, Spain.</title>
        <authorList>
            <person name="Duran-Viseras A."/>
            <person name="Sanchez-Porro C."/>
            <person name="Ventosa A."/>
        </authorList>
    </citation>
    <scope>NUCLEOTIDE SEQUENCE [LARGE SCALE GENOMIC DNA]</scope>
    <source>
        <strain evidence="1 2">F16-60</strain>
    </source>
</reference>
<evidence type="ECO:0000313" key="1">
    <source>
        <dbReference type="EMBL" id="TSD16258.1"/>
    </source>
</evidence>
<accession>A0A554NFW4</accession>
<dbReference type="Proteomes" id="UP000319894">
    <property type="component" value="Unassembled WGS sequence"/>
</dbReference>
<dbReference type="RefSeq" id="WP_144260760.1">
    <property type="nucleotide sequence ID" value="NZ_QMDX01000001.1"/>
</dbReference>
<proteinExistence type="predicted"/>
<gene>
    <name evidence="1" type="ORF">DP107_03655</name>
</gene>
<keyword evidence="2" id="KW-1185">Reference proteome</keyword>
<dbReference type="EMBL" id="QMDX01000001">
    <property type="protein sequence ID" value="TSD16258.1"/>
    <property type="molecule type" value="Genomic_DNA"/>
</dbReference>
<dbReference type="AlphaFoldDB" id="A0A554NFW4"/>
<name>A0A554NFW4_9EURY</name>
<dbReference type="InParanoid" id="A0A554NFW4"/>
<comment type="caution">
    <text evidence="1">The sequence shown here is derived from an EMBL/GenBank/DDBJ whole genome shotgun (WGS) entry which is preliminary data.</text>
</comment>
<organism evidence="1 2">
    <name type="scientific">Haloglomus irregulare</name>
    <dbReference type="NCBI Taxonomy" id="2234134"/>
    <lineage>
        <taxon>Archaea</taxon>
        <taxon>Methanobacteriati</taxon>
        <taxon>Methanobacteriota</taxon>
        <taxon>Stenosarchaea group</taxon>
        <taxon>Halobacteria</taxon>
        <taxon>Halobacteriales</taxon>
        <taxon>Natronomonadaceae</taxon>
        <taxon>Haloglomus</taxon>
    </lineage>
</organism>
<protein>
    <submittedName>
        <fullName evidence="1">Uncharacterized protein</fullName>
    </submittedName>
</protein>
<evidence type="ECO:0000313" key="2">
    <source>
        <dbReference type="Proteomes" id="UP000319894"/>
    </source>
</evidence>
<dbReference type="OrthoDB" id="223740at2157"/>
<sequence length="60" mass="6455">MTECDRCNASVAVGGEWIEVNHHHPHMTFGSAFCSADCAAAYLENGLEDGMEPPADDRGM</sequence>